<organism evidence="2 3">
    <name type="scientific">Agathobacter rectalis</name>
    <dbReference type="NCBI Taxonomy" id="39491"/>
    <lineage>
        <taxon>Bacteria</taxon>
        <taxon>Bacillati</taxon>
        <taxon>Bacillota</taxon>
        <taxon>Clostridia</taxon>
        <taxon>Lachnospirales</taxon>
        <taxon>Lachnospiraceae</taxon>
        <taxon>Agathobacter</taxon>
    </lineage>
</organism>
<dbReference type="AlphaFoldDB" id="A0A413U453"/>
<dbReference type="RefSeq" id="WP_118332109.1">
    <property type="nucleotide sequence ID" value="NZ_QSFZ01000008.1"/>
</dbReference>
<evidence type="ECO:0000313" key="3">
    <source>
        <dbReference type="Proteomes" id="UP000286220"/>
    </source>
</evidence>
<dbReference type="SUPFAM" id="SSF52980">
    <property type="entry name" value="Restriction endonuclease-like"/>
    <property type="match status" value="1"/>
</dbReference>
<proteinExistence type="predicted"/>
<comment type="caution">
    <text evidence="2">The sequence shown here is derived from an EMBL/GenBank/DDBJ whole genome shotgun (WGS) entry which is preliminary data.</text>
</comment>
<reference evidence="2 3" key="1">
    <citation type="submission" date="2018-08" db="EMBL/GenBank/DDBJ databases">
        <title>A genome reference for cultivated species of the human gut microbiota.</title>
        <authorList>
            <person name="Zou Y."/>
            <person name="Xue W."/>
            <person name="Luo G."/>
        </authorList>
    </citation>
    <scope>NUCLEOTIDE SEQUENCE [LARGE SCALE GENOMIC DNA]</scope>
    <source>
        <strain evidence="2 3">AM42-17AT</strain>
    </source>
</reference>
<dbReference type="Pfam" id="PF14511">
    <property type="entry name" value="RE_EcoO109I"/>
    <property type="match status" value="1"/>
</dbReference>
<dbReference type="InterPro" id="IPR032793">
    <property type="entry name" value="RE_EcoO109IR"/>
</dbReference>
<evidence type="ECO:0000259" key="1">
    <source>
        <dbReference type="Pfam" id="PF14511"/>
    </source>
</evidence>
<gene>
    <name evidence="2" type="ORF">DW912_08700</name>
</gene>
<dbReference type="InterPro" id="IPR011335">
    <property type="entry name" value="Restrct_endonuc-II-like"/>
</dbReference>
<feature type="domain" description="Type II restriction endonuclease EcoO109IR" evidence="1">
    <location>
        <begin position="12"/>
        <end position="202"/>
    </location>
</feature>
<dbReference type="CDD" id="cd22345">
    <property type="entry name" value="PDDEXK_nuclease"/>
    <property type="match status" value="1"/>
</dbReference>
<name>A0A413U453_9FIRM</name>
<accession>A0A413U453</accession>
<evidence type="ECO:0000313" key="2">
    <source>
        <dbReference type="EMBL" id="RHA92085.1"/>
    </source>
</evidence>
<dbReference type="Proteomes" id="UP000286220">
    <property type="component" value="Unassembled WGS sequence"/>
</dbReference>
<sequence>MEPINQNYNEDDVKAAIAKALENFYGSLIAKIDAINIKDIMKSKNPYLYRAKSMQTSAEIIDSILQAFVSSSEETIFGNCFFEPIAIAASGGSKSATRGVDIELYDADSNTKYFVAVKSGTSIFNADSMKKQGENFAEAQRTLRTSGGRTGFEAIVGYAYGTKTESGRGKAKIYEEVAGEEFWETITGDKNFYTKIISFMDTLPEKYIDDYKESYARASNRLVRDFSVEFCNPDGTINWEKLVDYNSGSPRRKAREEVLNNALNIYNWMISNPMITQKKLQEETSLGVTSLKRAIAYLTTMGIVSKGNEKSKSGWTINSPFSVDESYFD</sequence>
<protein>
    <submittedName>
        <fullName evidence="2">Cytoplasmic protein</fullName>
    </submittedName>
</protein>
<dbReference type="EMBL" id="QSFZ01000008">
    <property type="protein sequence ID" value="RHA92085.1"/>
    <property type="molecule type" value="Genomic_DNA"/>
</dbReference>